<keyword evidence="3" id="KW-1185">Reference proteome</keyword>
<evidence type="ECO:0000313" key="4">
    <source>
        <dbReference type="RefSeq" id="XP_017300104.2"/>
    </source>
</evidence>
<gene>
    <name evidence="4" type="primary">LOC103510523</name>
</gene>
<evidence type="ECO:0000313" key="3">
    <source>
        <dbReference type="Proteomes" id="UP000079169"/>
    </source>
</evidence>
<organism evidence="3 4">
    <name type="scientific">Diaphorina citri</name>
    <name type="common">Asian citrus psyllid</name>
    <dbReference type="NCBI Taxonomy" id="121845"/>
    <lineage>
        <taxon>Eukaryota</taxon>
        <taxon>Metazoa</taxon>
        <taxon>Ecdysozoa</taxon>
        <taxon>Arthropoda</taxon>
        <taxon>Hexapoda</taxon>
        <taxon>Insecta</taxon>
        <taxon>Pterygota</taxon>
        <taxon>Neoptera</taxon>
        <taxon>Paraneoptera</taxon>
        <taxon>Hemiptera</taxon>
        <taxon>Sternorrhyncha</taxon>
        <taxon>Psylloidea</taxon>
        <taxon>Psyllidae</taxon>
        <taxon>Diaphorininae</taxon>
        <taxon>Diaphorina</taxon>
    </lineage>
</organism>
<evidence type="ECO:0000256" key="2">
    <source>
        <dbReference type="SAM" id="SignalP"/>
    </source>
</evidence>
<dbReference type="Proteomes" id="UP000079169">
    <property type="component" value="Unplaced"/>
</dbReference>
<feature type="region of interest" description="Disordered" evidence="1">
    <location>
        <begin position="2151"/>
        <end position="2231"/>
    </location>
</feature>
<feature type="compositionally biased region" description="Polar residues" evidence="1">
    <location>
        <begin position="1613"/>
        <end position="1636"/>
    </location>
</feature>
<dbReference type="RefSeq" id="XP_017300104.2">
    <property type="nucleotide sequence ID" value="XM_017444615.2"/>
</dbReference>
<feature type="compositionally biased region" description="Basic and acidic residues" evidence="1">
    <location>
        <begin position="1355"/>
        <end position="1364"/>
    </location>
</feature>
<dbReference type="GeneID" id="103510523"/>
<feature type="region of interest" description="Disordered" evidence="1">
    <location>
        <begin position="1166"/>
        <end position="1208"/>
    </location>
</feature>
<feature type="region of interest" description="Disordered" evidence="1">
    <location>
        <begin position="2088"/>
        <end position="2132"/>
    </location>
</feature>
<feature type="compositionally biased region" description="Low complexity" evidence="1">
    <location>
        <begin position="929"/>
        <end position="938"/>
    </location>
</feature>
<feature type="region of interest" description="Disordered" evidence="1">
    <location>
        <begin position="1339"/>
        <end position="1539"/>
    </location>
</feature>
<accession>A0A1S4EDD2</accession>
<feature type="region of interest" description="Disordered" evidence="1">
    <location>
        <begin position="1800"/>
        <end position="1889"/>
    </location>
</feature>
<protein>
    <submittedName>
        <fullName evidence="4">Uncharacterized protein LOC103510523</fullName>
    </submittedName>
</protein>
<feature type="compositionally biased region" description="Polar residues" evidence="1">
    <location>
        <begin position="1806"/>
        <end position="1820"/>
    </location>
</feature>
<feature type="compositionally biased region" description="Polar residues" evidence="1">
    <location>
        <begin position="1170"/>
        <end position="1180"/>
    </location>
</feature>
<feature type="compositionally biased region" description="Basic and acidic residues" evidence="1">
    <location>
        <begin position="2104"/>
        <end position="2113"/>
    </location>
</feature>
<feature type="region of interest" description="Disordered" evidence="1">
    <location>
        <begin position="1612"/>
        <end position="1653"/>
    </location>
</feature>
<feature type="compositionally biased region" description="Polar residues" evidence="1">
    <location>
        <begin position="2151"/>
        <end position="2160"/>
    </location>
</feature>
<evidence type="ECO:0000256" key="1">
    <source>
        <dbReference type="SAM" id="MobiDB-lite"/>
    </source>
</evidence>
<feature type="compositionally biased region" description="Polar residues" evidence="1">
    <location>
        <begin position="2173"/>
        <end position="2188"/>
    </location>
</feature>
<feature type="region of interest" description="Disordered" evidence="1">
    <location>
        <begin position="926"/>
        <end position="967"/>
    </location>
</feature>
<dbReference type="KEGG" id="dci:103510523"/>
<keyword evidence="2" id="KW-0732">Signal</keyword>
<sequence>MKKFLILLCLSYFSPDRATGINLDEAEYLMEPERTTPSGSYERIKAKAQSALLWGTAPQEELDFIKVKKRQMYYENKLLGRTNFAMQQLNSNEFRKDTASPKSIWQQIREKEEFRKNNPDYRLSHEEYYDHLMNRTDIFLDNYDIINYRKLLRNENLKITVDWNKYRRFTNTTIPTEDSMSNELHRIHNELFRTQDPVQQLGQLLRRKQEQYWEQQRRANQSGKSVHGKVVQVRYMRRPKGNVTPAHRYGKVDIMDSDEYVKELINRRPRDPENSEDPDFIKFCLNRGYRFGFDPRTTFRLIRNFTIPFINLNKDEILKLDKSSEIDLKSDAESPIPTIDESAIRAQYSNEVDALKKIKSLEAKRMDALLRQVAKLKGKLRSTTTEQSVWMNHPMILNRLFSQDKIIVDKCIGENYTLMPTTVNFYHMHNMMRNTRTTDVSLLSREILRGQDTLQASQFEKYLAFMRKHRNNSALEGQDILDEEMKARGQGRFIMHHNGVSYLVNNSQEVIDLMRQHDENQARELTSDERHNMSAEFNVWRDWTSKIPESTTEDPVKLIREVLYREPPSYGSDSHPEHNTSDEVNLMWKKYKMEVSPDYTFYETTVIPRSSTPSTSTIFVAPADVYRAKMRDIDRLERRVTHRTTPEYDAQHDRVLEYVDEKGRVVRVHEIGYSRETVHADFDPMNLIWSYTEDEQADNSKVVKLDPDHGESYMDLDTEEAIAAVNQTTKLPIGFLHEDDLYYDPEAMPLFDAQKARDQLYGTTASYQVGSFENLPYVEKKNSTRVGSFENLPYVEKKNRMRASIKRQRALNEYYSRKFSMTTLFPPTRYNWDFLKISSARYYWGNLGHTWSIHQMNSSEAYEDDKQAFYAKIGLNKNFLKISSARYYWGNLGHTWSIHQMNSSEAYEDDKQAFYAKIGLNKKKKTEPTSTVASTTVAKSGAKKTKTPKTKKTKPPTPSVATRPRTSFPIPINGSYEEWKNWNDNLKEENNIIDWYSDTQERIQVHKMNRTWYTKKPIEYPGVYYKSGPDDYPVNCSLSLETDVPEAATQWQQFATWQNNRFTRLDLTVESIEEPPYERLPFDLRTTLDSRAHQVTLYPRLTTPSLYEDSSEEWDKLNLAIPAKTKPPKTTPGATKGGQRKRRSLQSVDTLLGEWTAGILREVSRKRRSIGSQNRGQGNPQDKVGIGSQSNIRFEGNPKDKAGNEETSRNEYLKALCKSIYRNRRHIQRVERLLNRWNDKVGREISQRKKRSIGCQRLEIERKPALSPVVQMDNVLQSVRLRQRNDGEASVQNNRKVNYNPDFNPDQVKRKEMNQLLQAFERVSLDGKCVRALRRSYSGGTVRHRSDTTVAPVGDRNHIERSQDVGKVTDGYDSTVKDEEEKDCNRGIDGHDSSVKDDVNDDEKTSCNTVNKEKDKVTGDKSETKIDPDQHMVIDRQDSDKGMDEHDSTVDQGNKDSDNNRDYKIDRNTLADKRGADKVLGETMEDQSKQRKNKDQDKTDRVINSNTQETDDQTEESKNTNFDTPPDPTTENAIQNEPPQLDVDRLINHLEQLKDKYSLNDANNMKMPTKDDRTESTLDETVENSGRIKGEEEMVDNLKLLFRFLEKEHGKNISKSTGSQDGINNVHETSNVQTEQKGFVKDRNRGFSSARAKKSVPFRNNLMDMPAMKELKQYLRGHKSAKDNSDKSAKDNSDREIVDELLNRDMKPDDVVHHLEKLLKDVEKIDTKTTDAKFDKLDGNLDEVTDAKANRVDGNLDDNHMTDIKTDAKANNVEHGNQFSDSARDKYLYDYEPANRSPVGFVDLSGQKQNRSNVSNQIAYNSRRALVKSDPTDQTESQPNVSNKNEYNSRRSPVKSDLTAQRQSQPNVSNKTASDPNRTTPKNISSNPDEIEEIHYDSNSKQILGNSNSTDHPMGDLNEDYVNTQTESKPEITMVSILCTVYEYVLDVIIGLFKCIDAVTESKPEITMVSILCTVYEYVLDVIIGLFKCIDAVVRVIRALKDDISSFKMSSLKEEITSECKLLKNKLNGFVDKVRVALQIEENVINLIKYMKLQHNETMWLNLHRLKRHAYLALLESGELNIDEEVGMKSRKRRTVEESGEEIPQEKTGKEEVPLTEDPQPSESNPQMGEKIYLQNGSDNSLQQISGRISEQIPENTQDPNIGPSELTKTEIQDPNNGLLTLTKSENGGNVPEDMDQSKEPVTQSKKRRKRNLESSKHSQPKKNLKHEPQEIFRRSLVNLLNILPNRGQRSIQEAIQPKQPFQNQGKEINFD</sequence>
<name>A0A1S4EDD2_DIACI</name>
<feature type="compositionally biased region" description="Basic residues" evidence="1">
    <location>
        <begin position="941"/>
        <end position="954"/>
    </location>
</feature>
<feature type="compositionally biased region" description="Basic and acidic residues" evidence="1">
    <location>
        <begin position="1375"/>
        <end position="1501"/>
    </location>
</feature>
<reference evidence="4" key="1">
    <citation type="submission" date="2025-08" db="UniProtKB">
        <authorList>
            <consortium name="RefSeq"/>
        </authorList>
    </citation>
    <scope>IDENTIFICATION</scope>
</reference>
<feature type="chain" id="PRO_5018055538" evidence="2">
    <location>
        <begin position="21"/>
        <end position="2272"/>
    </location>
</feature>
<dbReference type="PaxDb" id="121845-A0A1S4EDD2"/>
<proteinExistence type="predicted"/>
<feature type="compositionally biased region" description="Basic and acidic residues" evidence="1">
    <location>
        <begin position="1196"/>
        <end position="1208"/>
    </location>
</feature>
<feature type="region of interest" description="Disordered" evidence="1">
    <location>
        <begin position="1120"/>
        <end position="1145"/>
    </location>
</feature>
<feature type="compositionally biased region" description="Polar residues" evidence="1">
    <location>
        <begin position="1858"/>
        <end position="1888"/>
    </location>
</feature>
<feature type="compositionally biased region" description="Polar residues" evidence="1">
    <location>
        <begin position="1832"/>
        <end position="1846"/>
    </location>
</feature>
<feature type="signal peptide" evidence="2">
    <location>
        <begin position="1"/>
        <end position="20"/>
    </location>
</feature>